<dbReference type="InterPro" id="IPR003660">
    <property type="entry name" value="HAMP_dom"/>
</dbReference>
<dbReference type="AlphaFoldDB" id="A0A401TRV7"/>
<dbReference type="SMART" id="SM00091">
    <property type="entry name" value="PAS"/>
    <property type="match status" value="2"/>
</dbReference>
<sequence length="289" mass="31447">RAMTIADPALRSAVDNYAEAISAISVREGQIADIDREVLGAEGVLIQKVTELLRELSSRRGHVLSRDFARTLAEAKWQSIVLGTAGVLIGLFASVLVVRRTVRPLARIAGSIRKVAGGEKSAFIPGADLDNEIGDIARAAEVFRQTLVDADSAREAALRALAEQRLAEESYHKLFEASVDGIYVTTPGGTLLNANPALARMMGYATPQDLINGIGDIASTVYVDPAAREQYQKLMARDGTVRDYEYQVRSRDGTVLWLSDSATVVRNDEGEVVRYEGTVRDITDQKRAE</sequence>
<evidence type="ECO:0000313" key="10">
    <source>
        <dbReference type="EMBL" id="GCC45352.1"/>
    </source>
</evidence>
<dbReference type="PANTHER" id="PTHR43304">
    <property type="entry name" value="PHYTOCHROME-LIKE PROTEIN CPH1"/>
    <property type="match status" value="1"/>
</dbReference>
<dbReference type="InterPro" id="IPR001610">
    <property type="entry name" value="PAC"/>
</dbReference>
<keyword evidence="5" id="KW-0418">Kinase</keyword>
<feature type="domain" description="PAS" evidence="7">
    <location>
        <begin position="167"/>
        <end position="208"/>
    </location>
</feature>
<dbReference type="InterPro" id="IPR000700">
    <property type="entry name" value="PAS-assoc_C"/>
</dbReference>
<evidence type="ECO:0000259" key="9">
    <source>
        <dbReference type="PROSITE" id="PS50885"/>
    </source>
</evidence>
<dbReference type="PROSITE" id="PS50885">
    <property type="entry name" value="HAMP"/>
    <property type="match status" value="1"/>
</dbReference>
<evidence type="ECO:0000256" key="5">
    <source>
        <dbReference type="ARBA" id="ARBA00022777"/>
    </source>
</evidence>
<accession>A0A401TRV7</accession>
<evidence type="ECO:0000259" key="7">
    <source>
        <dbReference type="PROSITE" id="PS50112"/>
    </source>
</evidence>
<keyword evidence="6" id="KW-0472">Membrane</keyword>
<gene>
    <name evidence="10" type="ORF">chiPu_0029456</name>
</gene>
<feature type="domain" description="PAC" evidence="8">
    <location>
        <begin position="242"/>
        <end position="289"/>
    </location>
</feature>
<dbReference type="GO" id="GO:0004673">
    <property type="term" value="F:protein histidine kinase activity"/>
    <property type="evidence" value="ECO:0007669"/>
    <property type="project" value="UniProtKB-EC"/>
</dbReference>
<evidence type="ECO:0000313" key="11">
    <source>
        <dbReference type="Proteomes" id="UP000287033"/>
    </source>
</evidence>
<comment type="catalytic activity">
    <reaction evidence="1">
        <text>ATP + protein L-histidine = ADP + protein N-phospho-L-histidine.</text>
        <dbReference type="EC" id="2.7.13.3"/>
    </reaction>
</comment>
<evidence type="ECO:0000256" key="3">
    <source>
        <dbReference type="ARBA" id="ARBA00022553"/>
    </source>
</evidence>
<feature type="non-terminal residue" evidence="10">
    <location>
        <position position="289"/>
    </location>
</feature>
<dbReference type="EMBL" id="BEZZ01157244">
    <property type="protein sequence ID" value="GCC45352.1"/>
    <property type="molecule type" value="Genomic_DNA"/>
</dbReference>
<dbReference type="Pfam" id="PF08447">
    <property type="entry name" value="PAS_3"/>
    <property type="match status" value="1"/>
</dbReference>
<dbReference type="PANTHER" id="PTHR43304:SF1">
    <property type="entry name" value="PAC DOMAIN-CONTAINING PROTEIN"/>
    <property type="match status" value="1"/>
</dbReference>
<dbReference type="CDD" id="cd00130">
    <property type="entry name" value="PAS"/>
    <property type="match status" value="1"/>
</dbReference>
<evidence type="ECO:0000256" key="6">
    <source>
        <dbReference type="SAM" id="Phobius"/>
    </source>
</evidence>
<keyword evidence="6" id="KW-1133">Transmembrane helix</keyword>
<evidence type="ECO:0000256" key="2">
    <source>
        <dbReference type="ARBA" id="ARBA00012438"/>
    </source>
</evidence>
<dbReference type="GO" id="GO:0016020">
    <property type="term" value="C:membrane"/>
    <property type="evidence" value="ECO:0007669"/>
    <property type="project" value="InterPro"/>
</dbReference>
<protein>
    <recommendedName>
        <fullName evidence="2">histidine kinase</fullName>
        <ecNumber evidence="2">2.7.13.3</ecNumber>
    </recommendedName>
</protein>
<keyword evidence="3" id="KW-0597">Phosphoprotein</keyword>
<evidence type="ECO:0000256" key="1">
    <source>
        <dbReference type="ARBA" id="ARBA00000085"/>
    </source>
</evidence>
<dbReference type="InterPro" id="IPR000014">
    <property type="entry name" value="PAS"/>
</dbReference>
<dbReference type="Proteomes" id="UP000287033">
    <property type="component" value="Unassembled WGS sequence"/>
</dbReference>
<feature type="domain" description="HAMP" evidence="9">
    <location>
        <begin position="99"/>
        <end position="152"/>
    </location>
</feature>
<dbReference type="SUPFAM" id="SSF158472">
    <property type="entry name" value="HAMP domain-like"/>
    <property type="match status" value="1"/>
</dbReference>
<dbReference type="NCBIfam" id="TIGR00229">
    <property type="entry name" value="sensory_box"/>
    <property type="match status" value="1"/>
</dbReference>
<dbReference type="Gene3D" id="6.10.340.10">
    <property type="match status" value="1"/>
</dbReference>
<reference evidence="10 11" key="1">
    <citation type="journal article" date="2018" name="Nat. Ecol. Evol.">
        <title>Shark genomes provide insights into elasmobranch evolution and the origin of vertebrates.</title>
        <authorList>
            <person name="Hara Y"/>
            <person name="Yamaguchi K"/>
            <person name="Onimaru K"/>
            <person name="Kadota M"/>
            <person name="Koyanagi M"/>
            <person name="Keeley SD"/>
            <person name="Tatsumi K"/>
            <person name="Tanaka K"/>
            <person name="Motone F"/>
            <person name="Kageyama Y"/>
            <person name="Nozu R"/>
            <person name="Adachi N"/>
            <person name="Nishimura O"/>
            <person name="Nakagawa R"/>
            <person name="Tanegashima C"/>
            <person name="Kiyatake I"/>
            <person name="Matsumoto R"/>
            <person name="Murakumo K"/>
            <person name="Nishida K"/>
            <person name="Terakita A"/>
            <person name="Kuratani S"/>
            <person name="Sato K"/>
            <person name="Hyodo S Kuraku.S."/>
        </authorList>
    </citation>
    <scope>NUCLEOTIDE SEQUENCE [LARGE SCALE GENOMIC DNA]</scope>
</reference>
<dbReference type="InterPro" id="IPR052162">
    <property type="entry name" value="Sensor_kinase/Photoreceptor"/>
</dbReference>
<feature type="transmembrane region" description="Helical" evidence="6">
    <location>
        <begin position="77"/>
        <end position="98"/>
    </location>
</feature>
<organism evidence="10 11">
    <name type="scientific">Chiloscyllium punctatum</name>
    <name type="common">Brownbanded bambooshark</name>
    <name type="synonym">Hemiscyllium punctatum</name>
    <dbReference type="NCBI Taxonomy" id="137246"/>
    <lineage>
        <taxon>Eukaryota</taxon>
        <taxon>Metazoa</taxon>
        <taxon>Chordata</taxon>
        <taxon>Craniata</taxon>
        <taxon>Vertebrata</taxon>
        <taxon>Chondrichthyes</taxon>
        <taxon>Elasmobranchii</taxon>
        <taxon>Galeomorphii</taxon>
        <taxon>Galeoidea</taxon>
        <taxon>Orectolobiformes</taxon>
        <taxon>Hemiscylliidae</taxon>
        <taxon>Chiloscyllium</taxon>
    </lineage>
</organism>
<dbReference type="SMART" id="SM00086">
    <property type="entry name" value="PAC"/>
    <property type="match status" value="1"/>
</dbReference>
<proteinExistence type="predicted"/>
<dbReference type="Gene3D" id="3.30.450.20">
    <property type="entry name" value="PAS domain"/>
    <property type="match status" value="1"/>
</dbReference>
<feature type="non-terminal residue" evidence="10">
    <location>
        <position position="1"/>
    </location>
</feature>
<dbReference type="EC" id="2.7.13.3" evidence="2"/>
<dbReference type="STRING" id="137246.A0A401TRV7"/>
<comment type="caution">
    <text evidence="10">The sequence shown here is derived from an EMBL/GenBank/DDBJ whole genome shotgun (WGS) entry which is preliminary data.</text>
</comment>
<dbReference type="InterPro" id="IPR013655">
    <property type="entry name" value="PAS_fold_3"/>
</dbReference>
<dbReference type="SMART" id="SM00304">
    <property type="entry name" value="HAMP"/>
    <property type="match status" value="1"/>
</dbReference>
<keyword evidence="6" id="KW-0812">Transmembrane</keyword>
<keyword evidence="4" id="KW-0808">Transferase</keyword>
<dbReference type="PROSITE" id="PS50113">
    <property type="entry name" value="PAC"/>
    <property type="match status" value="1"/>
</dbReference>
<dbReference type="InterPro" id="IPR035965">
    <property type="entry name" value="PAS-like_dom_sf"/>
</dbReference>
<evidence type="ECO:0000256" key="4">
    <source>
        <dbReference type="ARBA" id="ARBA00022679"/>
    </source>
</evidence>
<dbReference type="GO" id="GO:0007165">
    <property type="term" value="P:signal transduction"/>
    <property type="evidence" value="ECO:0007669"/>
    <property type="project" value="InterPro"/>
</dbReference>
<keyword evidence="11" id="KW-1185">Reference proteome</keyword>
<evidence type="ECO:0000259" key="8">
    <source>
        <dbReference type="PROSITE" id="PS50113"/>
    </source>
</evidence>
<dbReference type="Pfam" id="PF00672">
    <property type="entry name" value="HAMP"/>
    <property type="match status" value="1"/>
</dbReference>
<dbReference type="PROSITE" id="PS50112">
    <property type="entry name" value="PAS"/>
    <property type="match status" value="1"/>
</dbReference>
<dbReference type="SUPFAM" id="SSF55785">
    <property type="entry name" value="PYP-like sensor domain (PAS domain)"/>
    <property type="match status" value="1"/>
</dbReference>
<name>A0A401TRV7_CHIPU</name>